<dbReference type="SUPFAM" id="SSF49562">
    <property type="entry name" value="C2 domain (Calcium/lipid-binding domain, CaLB)"/>
    <property type="match status" value="1"/>
</dbReference>
<protein>
    <submittedName>
        <fullName evidence="10">Rab11 family-interacting protein 1-like isoform X1</fullName>
    </submittedName>
</protein>
<dbReference type="PROSITE" id="PS50004">
    <property type="entry name" value="C2"/>
    <property type="match status" value="1"/>
</dbReference>
<evidence type="ECO:0000313" key="10">
    <source>
        <dbReference type="RefSeq" id="XP_002732683.1"/>
    </source>
</evidence>
<keyword evidence="5" id="KW-0653">Protein transport</keyword>
<dbReference type="Pfam" id="PF00168">
    <property type="entry name" value="C2"/>
    <property type="match status" value="1"/>
</dbReference>
<feature type="region of interest" description="Disordered" evidence="6">
    <location>
        <begin position="208"/>
        <end position="235"/>
    </location>
</feature>
<keyword evidence="2" id="KW-0813">Transport</keyword>
<dbReference type="InterPro" id="IPR037245">
    <property type="entry name" value="FIP-RBD_C_sf"/>
</dbReference>
<accession>A0ABM0GLP3</accession>
<evidence type="ECO:0000259" key="7">
    <source>
        <dbReference type="PROSITE" id="PS50004"/>
    </source>
</evidence>
<reference evidence="10" key="1">
    <citation type="submission" date="2025-08" db="UniProtKB">
        <authorList>
            <consortium name="RefSeq"/>
        </authorList>
    </citation>
    <scope>IDENTIFICATION</scope>
    <source>
        <tissue evidence="10">Testes</tissue>
    </source>
</reference>
<dbReference type="SUPFAM" id="SSF144270">
    <property type="entry name" value="Eferin C-derminal domain-like"/>
    <property type="match status" value="1"/>
</dbReference>
<evidence type="ECO:0000313" key="9">
    <source>
        <dbReference type="Proteomes" id="UP000694865"/>
    </source>
</evidence>
<evidence type="ECO:0000256" key="2">
    <source>
        <dbReference type="ARBA" id="ARBA00022448"/>
    </source>
</evidence>
<dbReference type="Gene3D" id="2.60.40.150">
    <property type="entry name" value="C2 domain"/>
    <property type="match status" value="1"/>
</dbReference>
<evidence type="ECO:0000256" key="4">
    <source>
        <dbReference type="ARBA" id="ARBA00022753"/>
    </source>
</evidence>
<dbReference type="InterPro" id="IPR000008">
    <property type="entry name" value="C2_dom"/>
</dbReference>
<name>A0ABM0GLP3_SACKO</name>
<evidence type="ECO:0000256" key="5">
    <source>
        <dbReference type="ARBA" id="ARBA00022927"/>
    </source>
</evidence>
<dbReference type="SMART" id="SM00239">
    <property type="entry name" value="C2"/>
    <property type="match status" value="1"/>
</dbReference>
<dbReference type="RefSeq" id="XP_002732683.1">
    <property type="nucleotide sequence ID" value="XM_002732637.2"/>
</dbReference>
<dbReference type="Pfam" id="PF09457">
    <property type="entry name" value="RBD-FIP"/>
    <property type="match status" value="1"/>
</dbReference>
<dbReference type="PANTHER" id="PTHR15746">
    <property type="entry name" value="RAB11-RELATED"/>
    <property type="match status" value="1"/>
</dbReference>
<dbReference type="Gene3D" id="1.20.5.2440">
    <property type="match status" value="1"/>
</dbReference>
<organism evidence="9 10">
    <name type="scientific">Saccoglossus kowalevskii</name>
    <name type="common">Acorn worm</name>
    <dbReference type="NCBI Taxonomy" id="10224"/>
    <lineage>
        <taxon>Eukaryota</taxon>
        <taxon>Metazoa</taxon>
        <taxon>Hemichordata</taxon>
        <taxon>Enteropneusta</taxon>
        <taxon>Harrimaniidae</taxon>
        <taxon>Saccoglossus</taxon>
    </lineage>
</organism>
<keyword evidence="9" id="KW-1185">Reference proteome</keyword>
<keyword evidence="4" id="KW-0967">Endosome</keyword>
<evidence type="ECO:0000256" key="1">
    <source>
        <dbReference type="ARBA" id="ARBA00004172"/>
    </source>
</evidence>
<evidence type="ECO:0000256" key="6">
    <source>
        <dbReference type="SAM" id="MobiDB-lite"/>
    </source>
</evidence>
<dbReference type="PROSITE" id="PS51511">
    <property type="entry name" value="FIP_RBD"/>
    <property type="match status" value="1"/>
</dbReference>
<sequence>MSASAPGSTTTSPTAVGYQRTSQICRVTVHQARGLLCKSRSHGHDAYVIMSIGRDKYQTSVVEKTVHPHWDEQCDLHFSNTEDNVELQVFHRNKLLDDFLGYVAIPIRDIEFHGIPIRRWHKLHNKRGKKDAKERGEIEVTVSLTVDMSEKKKKKRPTSFREVASVVGSKFQLSNNHNHRDRQSTPDKVTTVGSIEESLPLTKELTISNDKSPAESKPSVISPENGHGTPKKQSLKKRMKHAMGVLKKHSNSKENVELEEHSCKMAISNGSITPSSDNIFWTRDWTRSVPNILDSRDAPLLEKRRTRTQSFSDIDQTLSATLPAQGMQTKLKTISEDKLYHSNGGECIPETSKHPVILDREDKLRHSFNSGLPKLRMNYVQVTFDHQQRSKTGTPKRISIPKRYTKMSKEDLLKEVLASDRNLNEKKKYIRELEDYIDNLLLKVIVETPRILDVNYHYYSGTSSTL</sequence>
<dbReference type="GeneID" id="100375019"/>
<dbReference type="InterPro" id="IPR035892">
    <property type="entry name" value="C2_domain_sf"/>
</dbReference>
<dbReference type="PANTHER" id="PTHR15746:SF23">
    <property type="entry name" value="RAB11 INTERACTING PROTEIN, ISOFORM A"/>
    <property type="match status" value="1"/>
</dbReference>
<evidence type="ECO:0000259" key="8">
    <source>
        <dbReference type="PROSITE" id="PS51511"/>
    </source>
</evidence>
<dbReference type="InterPro" id="IPR019018">
    <property type="entry name" value="Rab-bd_FIP-RBD"/>
</dbReference>
<gene>
    <name evidence="10" type="primary">LOC100375019</name>
</gene>
<dbReference type="InterPro" id="IPR037789">
    <property type="entry name" value="FIP_classI"/>
</dbReference>
<evidence type="ECO:0000256" key="3">
    <source>
        <dbReference type="ARBA" id="ARBA00022553"/>
    </source>
</evidence>
<keyword evidence="3" id="KW-0597">Phosphoprotein</keyword>
<feature type="domain" description="FIP-RBD" evidence="8">
    <location>
        <begin position="393"/>
        <end position="455"/>
    </location>
</feature>
<dbReference type="Proteomes" id="UP000694865">
    <property type="component" value="Unplaced"/>
</dbReference>
<proteinExistence type="predicted"/>
<dbReference type="CDD" id="cd08682">
    <property type="entry name" value="C2_Rab11-FIP_classI"/>
    <property type="match status" value="1"/>
</dbReference>
<comment type="subcellular location">
    <subcellularLocation>
        <location evidence="1">Recycling endosome</location>
    </subcellularLocation>
</comment>
<feature type="domain" description="C2" evidence="7">
    <location>
        <begin position="5"/>
        <end position="121"/>
    </location>
</feature>